<proteinExistence type="predicted"/>
<evidence type="ECO:0000256" key="2">
    <source>
        <dbReference type="SAM" id="SignalP"/>
    </source>
</evidence>
<feature type="chain" id="PRO_5005439636" evidence="2">
    <location>
        <begin position="24"/>
        <end position="67"/>
    </location>
</feature>
<dbReference type="EMBL" id="LCYI01000039">
    <property type="protein sequence ID" value="KLA26587.1"/>
    <property type="molecule type" value="Genomic_DNA"/>
</dbReference>
<feature type="region of interest" description="Disordered" evidence="1">
    <location>
        <begin position="43"/>
        <end position="67"/>
    </location>
</feature>
<reference evidence="3 4" key="1">
    <citation type="submission" date="2015-04" db="EMBL/GenBank/DDBJ databases">
        <title>Draft Genome Sequences of Eight Spore-Forming Food Isolates of Bacillus cereus Genome sequencing.</title>
        <authorList>
            <person name="Krawcyk A.O."/>
            <person name="de Jong A."/>
            <person name="Eijlander R.T."/>
            <person name="Berendsen E.M."/>
            <person name="Holsappel S."/>
            <person name="Wells-Bennik M."/>
            <person name="Kuipers O.P."/>
        </authorList>
    </citation>
    <scope>NUCLEOTIDE SEQUENCE [LARGE SCALE GENOMIC DNA]</scope>
    <source>
        <strain evidence="3 4">B4077</strain>
    </source>
</reference>
<accession>A0A0G8ET37</accession>
<gene>
    <name evidence="3" type="ORF">B4077_2371</name>
</gene>
<feature type="signal peptide" evidence="2">
    <location>
        <begin position="1"/>
        <end position="23"/>
    </location>
</feature>
<organism evidence="3 4">
    <name type="scientific">Bacillus cereus</name>
    <dbReference type="NCBI Taxonomy" id="1396"/>
    <lineage>
        <taxon>Bacteria</taxon>
        <taxon>Bacillati</taxon>
        <taxon>Bacillota</taxon>
        <taxon>Bacilli</taxon>
        <taxon>Bacillales</taxon>
        <taxon>Bacillaceae</taxon>
        <taxon>Bacillus</taxon>
        <taxon>Bacillus cereus group</taxon>
    </lineage>
</organism>
<evidence type="ECO:0000313" key="4">
    <source>
        <dbReference type="Proteomes" id="UP000035214"/>
    </source>
</evidence>
<name>A0A0G8ET37_BACCE</name>
<comment type="caution">
    <text evidence="3">The sequence shown here is derived from an EMBL/GenBank/DDBJ whole genome shotgun (WGS) entry which is preliminary data.</text>
</comment>
<dbReference type="AlphaFoldDB" id="A0A0G8ET37"/>
<evidence type="ECO:0000256" key="1">
    <source>
        <dbReference type="SAM" id="MobiDB-lite"/>
    </source>
</evidence>
<protein>
    <submittedName>
        <fullName evidence="3">Uncharacterized protein</fullName>
    </submittedName>
</protein>
<keyword evidence="2" id="KW-0732">Signal</keyword>
<sequence length="67" mass="7074">MIKTLLAGTLLSTGLLAGGAVGAEDVKTDEKLQVIVADKDGNMTHKEIDKSEIPKDAEPVTPKEDVK</sequence>
<evidence type="ECO:0000313" key="3">
    <source>
        <dbReference type="EMBL" id="KLA26587.1"/>
    </source>
</evidence>
<dbReference type="PATRIC" id="fig|1396.428.peg.5849"/>
<dbReference type="Proteomes" id="UP000035214">
    <property type="component" value="Unassembled WGS sequence"/>
</dbReference>